<dbReference type="SUPFAM" id="SSF56399">
    <property type="entry name" value="ADP-ribosylation"/>
    <property type="match status" value="1"/>
</dbReference>
<sequence>MASPSRDAEVIAPQPGIFARFAVVDVLVDFKQKSACEETAVGAQKLLATDWMFSPLSIHTASSFQAVVYSVYGHRAAFESLPMTGFTGQRFEPGLKGYLLGNGHRVFNPALMHFHSPDQLSPFDDGGINAYAYCAGNPVNRRDPSGQNTVTVGGHVLGYSASTMTAFGAFNRVAGQVVDKRINPEGAKPTYSNRWGNTAQFLGGIAGDVGRSVLLQKGLADAPEGAEDISTYVAQTASSMGIAAGGALLTQPVFTGWMAKAEENALSVPGVVAETLYEVSGMGMVVEGAQAGASLVVRGVRALYTGSVAGNIRGAA</sequence>
<dbReference type="EMBL" id="QJRO01000006">
    <property type="protein sequence ID" value="PYB82510.1"/>
    <property type="molecule type" value="Genomic_DNA"/>
</dbReference>
<name>A0A2V4IHE5_9PSED</name>
<evidence type="ECO:0000313" key="2">
    <source>
        <dbReference type="Proteomes" id="UP000247620"/>
    </source>
</evidence>
<organism evidence="1 2">
    <name type="scientific">Pseudomonas soli</name>
    <dbReference type="NCBI Taxonomy" id="1306993"/>
    <lineage>
        <taxon>Bacteria</taxon>
        <taxon>Pseudomonadati</taxon>
        <taxon>Pseudomonadota</taxon>
        <taxon>Gammaproteobacteria</taxon>
        <taxon>Pseudomonadales</taxon>
        <taxon>Pseudomonadaceae</taxon>
        <taxon>Pseudomonas</taxon>
    </lineage>
</organism>
<accession>A0A2V4IHE5</accession>
<evidence type="ECO:0000313" key="1">
    <source>
        <dbReference type="EMBL" id="PYB82510.1"/>
    </source>
</evidence>
<dbReference type="Gene3D" id="2.180.10.10">
    <property type="entry name" value="RHS repeat-associated core"/>
    <property type="match status" value="1"/>
</dbReference>
<proteinExistence type="predicted"/>
<evidence type="ECO:0008006" key="3">
    <source>
        <dbReference type="Google" id="ProtNLM"/>
    </source>
</evidence>
<dbReference type="NCBIfam" id="TIGR03696">
    <property type="entry name" value="Rhs_assc_core"/>
    <property type="match status" value="1"/>
</dbReference>
<protein>
    <recommendedName>
        <fullName evidence="3">RHS repeat-associated core domain-containing protein</fullName>
    </recommendedName>
</protein>
<dbReference type="Proteomes" id="UP000247620">
    <property type="component" value="Unassembled WGS sequence"/>
</dbReference>
<dbReference type="InterPro" id="IPR022385">
    <property type="entry name" value="Rhs_assc_core"/>
</dbReference>
<gene>
    <name evidence="1" type="ORF">DMX07_12300</name>
</gene>
<dbReference type="AlphaFoldDB" id="A0A2V4IHE5"/>
<reference evidence="1 2" key="1">
    <citation type="submission" date="2018-06" db="EMBL/GenBank/DDBJ databases">
        <title>Pseudomonas diversity within urban Lake Michigan freshwaters.</title>
        <authorList>
            <person name="Batrich M."/>
            <person name="Hatzopoulos T."/>
            <person name="Putonti C."/>
        </authorList>
    </citation>
    <scope>NUCLEOTIDE SEQUENCE [LARGE SCALE GENOMIC DNA]</scope>
    <source>
        <strain evidence="1 2">LBp-160603</strain>
    </source>
</reference>
<comment type="caution">
    <text evidence="1">The sequence shown here is derived from an EMBL/GenBank/DDBJ whole genome shotgun (WGS) entry which is preliminary data.</text>
</comment>